<evidence type="ECO:0000256" key="1">
    <source>
        <dbReference type="ARBA" id="ARBA00001602"/>
    </source>
</evidence>
<dbReference type="FunFam" id="3.40.50.1860:FF:000001">
    <property type="entry name" value="Glutamate racemase"/>
    <property type="match status" value="1"/>
</dbReference>
<evidence type="ECO:0000313" key="8">
    <source>
        <dbReference type="EMBL" id="PJB87536.1"/>
    </source>
</evidence>
<dbReference type="SUPFAM" id="SSF53681">
    <property type="entry name" value="Aspartate/glutamate racemase"/>
    <property type="match status" value="2"/>
</dbReference>
<dbReference type="PANTHER" id="PTHR21198:SF2">
    <property type="entry name" value="GLUTAMATE RACEMASE"/>
    <property type="match status" value="1"/>
</dbReference>
<evidence type="ECO:0000256" key="5">
    <source>
        <dbReference type="ARBA" id="ARBA00023235"/>
    </source>
</evidence>
<dbReference type="InterPro" id="IPR001920">
    <property type="entry name" value="Asp/Glu_race"/>
</dbReference>
<name>A0A2M8DAY3_9BACT</name>
<dbReference type="PANTHER" id="PTHR21198">
    <property type="entry name" value="GLUTAMATE RACEMASE"/>
    <property type="match status" value="1"/>
</dbReference>
<comment type="catalytic activity">
    <reaction evidence="1 7">
        <text>L-glutamate = D-glutamate</text>
        <dbReference type="Rhea" id="RHEA:12813"/>
        <dbReference type="ChEBI" id="CHEBI:29985"/>
        <dbReference type="ChEBI" id="CHEBI:29986"/>
        <dbReference type="EC" id="5.1.1.3"/>
    </reaction>
</comment>
<organism evidence="8 9">
    <name type="scientific">Candidatus Roizmanbacteria bacterium CG_4_9_14_0_8_um_filter_34_12</name>
    <dbReference type="NCBI Taxonomy" id="1974840"/>
    <lineage>
        <taxon>Bacteria</taxon>
        <taxon>Candidatus Roizmaniibacteriota</taxon>
    </lineage>
</organism>
<comment type="caution">
    <text evidence="8">The sequence shown here is derived from an EMBL/GenBank/DDBJ whole genome shotgun (WGS) entry which is preliminary data.</text>
</comment>
<evidence type="ECO:0000256" key="2">
    <source>
        <dbReference type="ARBA" id="ARBA00013090"/>
    </source>
</evidence>
<dbReference type="PROSITE" id="PS00924">
    <property type="entry name" value="ASP_GLU_RACEMASE_2"/>
    <property type="match status" value="1"/>
</dbReference>
<feature type="binding site" evidence="7">
    <location>
        <begin position="71"/>
        <end position="72"/>
    </location>
    <ligand>
        <name>substrate</name>
    </ligand>
</feature>
<dbReference type="InterPro" id="IPR004391">
    <property type="entry name" value="Glu_race"/>
</dbReference>
<feature type="binding site" evidence="7">
    <location>
        <begin position="7"/>
        <end position="8"/>
    </location>
    <ligand>
        <name>substrate</name>
    </ligand>
</feature>
<dbReference type="HAMAP" id="MF_00258">
    <property type="entry name" value="Glu_racemase"/>
    <property type="match status" value="1"/>
</dbReference>
<keyword evidence="5 7" id="KW-0413">Isomerase</keyword>
<keyword evidence="4 7" id="KW-0573">Peptidoglycan synthesis</keyword>
<evidence type="ECO:0000313" key="9">
    <source>
        <dbReference type="Proteomes" id="UP000229706"/>
    </source>
</evidence>
<dbReference type="EC" id="5.1.1.3" evidence="2 7"/>
<dbReference type="Pfam" id="PF01177">
    <property type="entry name" value="Asp_Glu_race"/>
    <property type="match status" value="1"/>
</dbReference>
<reference evidence="9" key="1">
    <citation type="submission" date="2017-09" db="EMBL/GenBank/DDBJ databases">
        <title>Depth-based differentiation of microbial function through sediment-hosted aquifers and enrichment of novel symbionts in the deep terrestrial subsurface.</title>
        <authorList>
            <person name="Probst A.J."/>
            <person name="Ladd B."/>
            <person name="Jarett J.K."/>
            <person name="Geller-Mcgrath D.E."/>
            <person name="Sieber C.M.K."/>
            <person name="Emerson J.B."/>
            <person name="Anantharaman K."/>
            <person name="Thomas B.C."/>
            <person name="Malmstrom R."/>
            <person name="Stieglmeier M."/>
            <person name="Klingl A."/>
            <person name="Woyke T."/>
            <person name="Ryan C.M."/>
            <person name="Banfield J.F."/>
        </authorList>
    </citation>
    <scope>NUCLEOTIDE SEQUENCE [LARGE SCALE GENOMIC DNA]</scope>
</reference>
<dbReference type="InterPro" id="IPR018187">
    <property type="entry name" value="Asp/Glu_racemase_AS_1"/>
</dbReference>
<comment type="similarity">
    <text evidence="7">Belongs to the aspartate/glutamate racemases family.</text>
</comment>
<feature type="binding site" evidence="7">
    <location>
        <begin position="187"/>
        <end position="188"/>
    </location>
    <ligand>
        <name>substrate</name>
    </ligand>
</feature>
<evidence type="ECO:0000256" key="3">
    <source>
        <dbReference type="ARBA" id="ARBA00022960"/>
    </source>
</evidence>
<dbReference type="Proteomes" id="UP000229706">
    <property type="component" value="Unassembled WGS sequence"/>
</dbReference>
<comment type="pathway">
    <text evidence="7">Cell wall biogenesis; peptidoglycan biosynthesis.</text>
</comment>
<dbReference type="GO" id="GO:0008360">
    <property type="term" value="P:regulation of cell shape"/>
    <property type="evidence" value="ECO:0007669"/>
    <property type="project" value="UniProtKB-KW"/>
</dbReference>
<proteinExistence type="inferred from homology"/>
<feature type="active site" description="Proton donor/acceptor" evidence="7">
    <location>
        <position position="186"/>
    </location>
</feature>
<comment type="function">
    <text evidence="7">Provides the (R)-glutamate required for cell wall biosynthesis.</text>
</comment>
<protein>
    <recommendedName>
        <fullName evidence="2 7">Glutamate racemase</fullName>
        <ecNumber evidence="2 7">5.1.1.3</ecNumber>
    </recommendedName>
</protein>
<dbReference type="UniPathway" id="UPA00219"/>
<gene>
    <name evidence="7 8" type="primary">murI</name>
    <name evidence="8" type="ORF">CO083_06465</name>
</gene>
<sequence length="268" mass="30648">MNIGVFDSGLGGLSILKELIKKLPQYNYIYLGDNARVPYGGRSPEMVYEFTTHALDFLFSQNCHLVILACNTASSTALRKIQHKFIPQKYPDKKVLGVIKPTAETVVENTAKKVGIIATYSTVKSQSFIKEINKLNPSIKIWQNPAPLLVPIIEENELKWKGLKLILKKYLQPLLTHQINTLVLGCTHYGLIEETIQQMIGKKIKVIHQGKVVTQKLKEYLTKHPDLNRKLAKKSKYQFFVTDLSPRYEKMAHFFFSKPIQIKQVHLT</sequence>
<dbReference type="AlphaFoldDB" id="A0A2M8DAY3"/>
<dbReference type="Gene3D" id="3.40.50.1860">
    <property type="match status" value="2"/>
</dbReference>
<dbReference type="InterPro" id="IPR015942">
    <property type="entry name" value="Asp/Glu/hydantoin_racemase"/>
</dbReference>
<dbReference type="NCBIfam" id="TIGR00067">
    <property type="entry name" value="glut_race"/>
    <property type="match status" value="1"/>
</dbReference>
<dbReference type="GO" id="GO:0071555">
    <property type="term" value="P:cell wall organization"/>
    <property type="evidence" value="ECO:0007669"/>
    <property type="project" value="UniProtKB-KW"/>
</dbReference>
<dbReference type="EMBL" id="PFTH01000233">
    <property type="protein sequence ID" value="PJB87536.1"/>
    <property type="molecule type" value="Genomic_DNA"/>
</dbReference>
<feature type="binding site" evidence="7">
    <location>
        <begin position="39"/>
        <end position="40"/>
    </location>
    <ligand>
        <name>substrate</name>
    </ligand>
</feature>
<evidence type="ECO:0000256" key="7">
    <source>
        <dbReference type="HAMAP-Rule" id="MF_00258"/>
    </source>
</evidence>
<dbReference type="PROSITE" id="PS00923">
    <property type="entry name" value="ASP_GLU_RACEMASE_1"/>
    <property type="match status" value="1"/>
</dbReference>
<dbReference type="InterPro" id="IPR033134">
    <property type="entry name" value="Asp/Glu_racemase_AS_2"/>
</dbReference>
<keyword evidence="3 7" id="KW-0133">Cell shape</keyword>
<dbReference type="GO" id="GO:0008881">
    <property type="term" value="F:glutamate racemase activity"/>
    <property type="evidence" value="ECO:0007669"/>
    <property type="project" value="UniProtKB-UniRule"/>
</dbReference>
<evidence type="ECO:0000256" key="4">
    <source>
        <dbReference type="ARBA" id="ARBA00022984"/>
    </source>
</evidence>
<dbReference type="GO" id="GO:0009252">
    <property type="term" value="P:peptidoglycan biosynthetic process"/>
    <property type="evidence" value="ECO:0007669"/>
    <property type="project" value="UniProtKB-UniRule"/>
</dbReference>
<evidence type="ECO:0000256" key="6">
    <source>
        <dbReference type="ARBA" id="ARBA00023316"/>
    </source>
</evidence>
<keyword evidence="6 7" id="KW-0961">Cell wall biogenesis/degradation</keyword>
<feature type="active site" description="Proton donor/acceptor" evidence="7">
    <location>
        <position position="70"/>
    </location>
</feature>
<accession>A0A2M8DAY3</accession>